<evidence type="ECO:0000256" key="1">
    <source>
        <dbReference type="SAM" id="MobiDB-lite"/>
    </source>
</evidence>
<keyword evidence="3" id="KW-1185">Reference proteome</keyword>
<proteinExistence type="predicted"/>
<evidence type="ECO:0000313" key="2">
    <source>
        <dbReference type="EMBL" id="MBB6429600.1"/>
    </source>
</evidence>
<evidence type="ECO:0008006" key="4">
    <source>
        <dbReference type="Google" id="ProtNLM"/>
    </source>
</evidence>
<organism evidence="2 3">
    <name type="scientific">Algisphaera agarilytica</name>
    <dbReference type="NCBI Taxonomy" id="1385975"/>
    <lineage>
        <taxon>Bacteria</taxon>
        <taxon>Pseudomonadati</taxon>
        <taxon>Planctomycetota</taxon>
        <taxon>Phycisphaerae</taxon>
        <taxon>Phycisphaerales</taxon>
        <taxon>Phycisphaeraceae</taxon>
        <taxon>Algisphaera</taxon>
    </lineage>
</organism>
<feature type="compositionally biased region" description="Basic and acidic residues" evidence="1">
    <location>
        <begin position="148"/>
        <end position="173"/>
    </location>
</feature>
<dbReference type="RefSeq" id="WP_184677172.1">
    <property type="nucleotide sequence ID" value="NZ_JACHGY010000001.1"/>
</dbReference>
<dbReference type="EMBL" id="JACHGY010000001">
    <property type="protein sequence ID" value="MBB6429600.1"/>
    <property type="molecule type" value="Genomic_DNA"/>
</dbReference>
<dbReference type="Proteomes" id="UP000541810">
    <property type="component" value="Unassembled WGS sequence"/>
</dbReference>
<reference evidence="2 3" key="1">
    <citation type="submission" date="2020-08" db="EMBL/GenBank/DDBJ databases">
        <title>Genomic Encyclopedia of Type Strains, Phase IV (KMG-IV): sequencing the most valuable type-strain genomes for metagenomic binning, comparative biology and taxonomic classification.</title>
        <authorList>
            <person name="Goeker M."/>
        </authorList>
    </citation>
    <scope>NUCLEOTIDE SEQUENCE [LARGE SCALE GENOMIC DNA]</scope>
    <source>
        <strain evidence="2 3">DSM 103725</strain>
    </source>
</reference>
<gene>
    <name evidence="2" type="ORF">HNQ40_001406</name>
</gene>
<name>A0A7X0LJP9_9BACT</name>
<evidence type="ECO:0000313" key="3">
    <source>
        <dbReference type="Proteomes" id="UP000541810"/>
    </source>
</evidence>
<protein>
    <recommendedName>
        <fullName evidence="4">DUF1570 domain-containing protein</fullName>
    </recommendedName>
</protein>
<feature type="region of interest" description="Disordered" evidence="1">
    <location>
        <begin position="140"/>
        <end position="174"/>
    </location>
</feature>
<sequence length="447" mass="51104">MVKINPYSGRLIGLVIALIAFPAIGEEVSVVFDPPKRIIYRDADGVTQRRAIEGYDLEFVQMGGRKFKPVAWSDLGPKASYEIFRLVLRDGDGEDWLGAGLILQNLEPPYRRNRSRGAMYAFDRAVELDPSLAERVAELRAEPAQPATEKEQAEPETAEPHEPHHVETDHGDNEWPQLTEEEHQRLTESEVRWTREHLDALGLDYRVMESEHFVVLADRNLGKSDAKSSLQLLEKMYGELLGMFNLESDDQVYAGKCTVVIIHRREDFRAYEQRAYNYDASSAAGVCHYRAQGAVQIVARRSDDEWFYRKMLVHENVHGFLHRYRSSARVPTWLNEGLAEYIAHRLVPQSTVVESRRRKAHVEIHKGDLGQLTGIFDNWSGGSWAYGLSYGLTDLMIEGDKKAYKNLIHDIKDGVTWKEALETNFRCDPARLLSTYCQHHGLPDPTR</sequence>
<accession>A0A7X0LJP9</accession>
<comment type="caution">
    <text evidence="2">The sequence shown here is derived from an EMBL/GenBank/DDBJ whole genome shotgun (WGS) entry which is preliminary data.</text>
</comment>
<dbReference type="AlphaFoldDB" id="A0A7X0LJP9"/>